<keyword evidence="5 6" id="KW-0663">Pyridoxal phosphate</keyword>
<dbReference type="HAMAP" id="MF_01023">
    <property type="entry name" value="HisC_aminotrans_2"/>
    <property type="match status" value="1"/>
</dbReference>
<dbReference type="PROSITE" id="PS00599">
    <property type="entry name" value="AA_TRANSFER_CLASS_2"/>
    <property type="match status" value="1"/>
</dbReference>
<dbReference type="InterPro" id="IPR024892">
    <property type="entry name" value="ArAT"/>
</dbReference>
<dbReference type="RefSeq" id="WP_171200669.1">
    <property type="nucleotide sequence ID" value="NZ_JABEND010000009.1"/>
</dbReference>
<comment type="cofactor">
    <cofactor evidence="1 6">
        <name>pyridoxal 5'-phosphate</name>
        <dbReference type="ChEBI" id="CHEBI:597326"/>
    </cofactor>
</comment>
<dbReference type="InterPro" id="IPR004839">
    <property type="entry name" value="Aminotransferase_I/II_large"/>
</dbReference>
<dbReference type="GO" id="GO:0030170">
    <property type="term" value="F:pyridoxal phosphate binding"/>
    <property type="evidence" value="ECO:0007669"/>
    <property type="project" value="UniProtKB-UniRule"/>
</dbReference>
<evidence type="ECO:0000256" key="5">
    <source>
        <dbReference type="ARBA" id="ARBA00022898"/>
    </source>
</evidence>
<dbReference type="InterPro" id="IPR015421">
    <property type="entry name" value="PyrdxlP-dep_Trfase_major"/>
</dbReference>
<organism evidence="8 9">
    <name type="scientific">Nakamurella aerolata</name>
    <dbReference type="NCBI Taxonomy" id="1656892"/>
    <lineage>
        <taxon>Bacteria</taxon>
        <taxon>Bacillati</taxon>
        <taxon>Actinomycetota</taxon>
        <taxon>Actinomycetes</taxon>
        <taxon>Nakamurellales</taxon>
        <taxon>Nakamurellaceae</taxon>
        <taxon>Nakamurella</taxon>
    </lineage>
</organism>
<accession>A0A849ABB7</accession>
<dbReference type="InterPro" id="IPR005861">
    <property type="entry name" value="HisP_aminotrans"/>
</dbReference>
<dbReference type="CDD" id="cd00609">
    <property type="entry name" value="AAT_like"/>
    <property type="match status" value="1"/>
</dbReference>
<evidence type="ECO:0000256" key="6">
    <source>
        <dbReference type="HAMAP-Rule" id="MF_01513"/>
    </source>
</evidence>
<evidence type="ECO:0000256" key="4">
    <source>
        <dbReference type="ARBA" id="ARBA00022679"/>
    </source>
</evidence>
<dbReference type="PANTHER" id="PTHR43643:SF3">
    <property type="entry name" value="HISTIDINOL-PHOSPHATE AMINOTRANSFERASE"/>
    <property type="match status" value="1"/>
</dbReference>
<dbReference type="GO" id="GO:0004400">
    <property type="term" value="F:histidinol-phosphate transaminase activity"/>
    <property type="evidence" value="ECO:0007669"/>
    <property type="project" value="InterPro"/>
</dbReference>
<comment type="function">
    <text evidence="6">Aminotransferase that catalyzes the conversion of aromatic amino acids and 2-oxoglutarate into corresponding aromatic oxo acids and L-glutamate.</text>
</comment>
<keyword evidence="4 6" id="KW-0808">Transferase</keyword>
<name>A0A849ABB7_9ACTN</name>
<comment type="caution">
    <text evidence="8">The sequence shown here is derived from an EMBL/GenBank/DDBJ whole genome shotgun (WGS) entry which is preliminary data.</text>
</comment>
<keyword evidence="3 6" id="KW-0032">Aminotransferase</keyword>
<dbReference type="Pfam" id="PF00155">
    <property type="entry name" value="Aminotran_1_2"/>
    <property type="match status" value="1"/>
</dbReference>
<dbReference type="InterPro" id="IPR001917">
    <property type="entry name" value="Aminotrans_II_pyridoxalP_BS"/>
</dbReference>
<comment type="similarity">
    <text evidence="6">Belongs to the class-II pyridoxal-phosphate-dependent aminotransferase family.</text>
</comment>
<dbReference type="PANTHER" id="PTHR43643">
    <property type="entry name" value="HISTIDINOL-PHOSPHATE AMINOTRANSFERASE 2"/>
    <property type="match status" value="1"/>
</dbReference>
<dbReference type="InterPro" id="IPR015424">
    <property type="entry name" value="PyrdxlP-dep_Trfase"/>
</dbReference>
<comment type="catalytic activity">
    <reaction evidence="6">
        <text>an aromatic L-alpha-amino acid + 2-oxoglutarate = an aromatic oxo-acid + L-glutamate</text>
        <dbReference type="Rhea" id="RHEA:17533"/>
        <dbReference type="ChEBI" id="CHEBI:16810"/>
        <dbReference type="ChEBI" id="CHEBI:29985"/>
        <dbReference type="ChEBI" id="CHEBI:73309"/>
        <dbReference type="ChEBI" id="CHEBI:84824"/>
        <dbReference type="EC" id="2.6.1.57"/>
    </reaction>
</comment>
<dbReference type="GO" id="GO:0000105">
    <property type="term" value="P:L-histidine biosynthetic process"/>
    <property type="evidence" value="ECO:0007669"/>
    <property type="project" value="InterPro"/>
</dbReference>
<dbReference type="InterPro" id="IPR015422">
    <property type="entry name" value="PyrdxlP-dep_Trfase_small"/>
</dbReference>
<dbReference type="EMBL" id="JABEND010000009">
    <property type="protein sequence ID" value="NNG36963.1"/>
    <property type="molecule type" value="Genomic_DNA"/>
</dbReference>
<evidence type="ECO:0000256" key="2">
    <source>
        <dbReference type="ARBA" id="ARBA00011738"/>
    </source>
</evidence>
<evidence type="ECO:0000256" key="1">
    <source>
        <dbReference type="ARBA" id="ARBA00001933"/>
    </source>
</evidence>
<protein>
    <recommendedName>
        <fullName evidence="6">Aromatic amino acid aminotransferase</fullName>
        <shortName evidence="6">ArAT</shortName>
        <ecNumber evidence="6">2.6.1.57</ecNumber>
    </recommendedName>
</protein>
<dbReference type="InterPro" id="IPR050106">
    <property type="entry name" value="HistidinolP_aminotransfase"/>
</dbReference>
<dbReference type="NCBIfam" id="NF002878">
    <property type="entry name" value="PRK03321.1"/>
    <property type="match status" value="1"/>
</dbReference>
<evidence type="ECO:0000313" key="8">
    <source>
        <dbReference type="EMBL" id="NNG36963.1"/>
    </source>
</evidence>
<comment type="subunit">
    <text evidence="2 6">Homodimer.</text>
</comment>
<gene>
    <name evidence="6" type="primary">pat</name>
    <name evidence="8" type="ORF">HKD39_14845</name>
</gene>
<evidence type="ECO:0000259" key="7">
    <source>
        <dbReference type="Pfam" id="PF00155"/>
    </source>
</evidence>
<dbReference type="Gene3D" id="3.90.1150.10">
    <property type="entry name" value="Aspartate Aminotransferase, domain 1"/>
    <property type="match status" value="1"/>
</dbReference>
<feature type="modified residue" description="N6-(pyridoxal phosphate)lysine" evidence="6">
    <location>
        <position position="237"/>
    </location>
</feature>
<proteinExistence type="inferred from homology"/>
<feature type="domain" description="Aminotransferase class I/classII large" evidence="7">
    <location>
        <begin position="25"/>
        <end position="365"/>
    </location>
</feature>
<dbReference type="HAMAP" id="MF_01513">
    <property type="entry name" value="Phe_aminotrans_2"/>
    <property type="match status" value="1"/>
</dbReference>
<dbReference type="Gene3D" id="3.40.640.10">
    <property type="entry name" value="Type I PLP-dependent aspartate aminotransferase-like (Major domain)"/>
    <property type="match status" value="1"/>
</dbReference>
<reference evidence="8 9" key="1">
    <citation type="submission" date="2020-05" db="EMBL/GenBank/DDBJ databases">
        <title>Nakamurella sp. DB0629 isolated from air conditioner.</title>
        <authorList>
            <person name="Kim D.H."/>
            <person name="Kim D.-U."/>
        </authorList>
    </citation>
    <scope>NUCLEOTIDE SEQUENCE [LARGE SCALE GENOMIC DNA]</scope>
    <source>
        <strain evidence="8 9">DB0629</strain>
    </source>
</reference>
<dbReference type="Proteomes" id="UP000562984">
    <property type="component" value="Unassembled WGS sequence"/>
</dbReference>
<keyword evidence="9" id="KW-1185">Reference proteome</keyword>
<sequence>MSVQLRSALAELPAYAPGRNVPGAIKLASNELSFPPLPAVADAIAGAVADSSATAQSGVNRYPDNGAAALLQKLSEATGVPTGNLIAGCGSVALCQQLVQIVAGAEDALPQPDSPDPQLPEVVFGWRSFEAYPIVTQIAGATPVRVPLTADHQLDLDAMAQAVTPATRLIFLCSPNNPTGTALSAPAVEAFLDSVPSDVLVVLDEAYREFNRADNVPDGAALALARPNVVALRTLSKAYGLAGLRVGYAIAAPDVIAALSKVAIPFALNTLAQAAAVAALGQCDELQPRWDEVVAERKRVTDALLAQGYQVPPSQANFVWLPLEDDSARFSAHCEQAGVTVRGFSHANGGGVRVTIGRPDENDAFLTAAASFDRKER</sequence>
<dbReference type="SUPFAM" id="SSF53383">
    <property type="entry name" value="PLP-dependent transferases"/>
    <property type="match status" value="1"/>
</dbReference>
<dbReference type="AlphaFoldDB" id="A0A849ABB7"/>
<evidence type="ECO:0000256" key="3">
    <source>
        <dbReference type="ARBA" id="ARBA00022576"/>
    </source>
</evidence>
<dbReference type="GO" id="GO:0008793">
    <property type="term" value="F:aromatic-amino-acid transaminase activity"/>
    <property type="evidence" value="ECO:0007669"/>
    <property type="project" value="UniProtKB-UniRule"/>
</dbReference>
<dbReference type="EC" id="2.6.1.57" evidence="6"/>
<evidence type="ECO:0000313" key="9">
    <source>
        <dbReference type="Proteomes" id="UP000562984"/>
    </source>
</evidence>